<feature type="compositionally biased region" description="Low complexity" evidence="1">
    <location>
        <begin position="303"/>
        <end position="327"/>
    </location>
</feature>
<name>A0AA39KNG6_MICHY</name>
<reference evidence="2" key="2">
    <citation type="submission" date="2023-03" db="EMBL/GenBank/DDBJ databases">
        <authorList>
            <person name="Inwood S.N."/>
            <person name="Skelly J.G."/>
            <person name="Guhlin J."/>
            <person name="Harrop T.W.R."/>
            <person name="Goldson S.G."/>
            <person name="Dearden P.K."/>
        </authorList>
    </citation>
    <scope>NUCLEOTIDE SEQUENCE</scope>
    <source>
        <strain evidence="2">Lincoln</strain>
        <tissue evidence="2">Whole body</tissue>
    </source>
</reference>
<organism evidence="2 3">
    <name type="scientific">Microctonus hyperodae</name>
    <name type="common">Parasitoid wasp</name>
    <dbReference type="NCBI Taxonomy" id="165561"/>
    <lineage>
        <taxon>Eukaryota</taxon>
        <taxon>Metazoa</taxon>
        <taxon>Ecdysozoa</taxon>
        <taxon>Arthropoda</taxon>
        <taxon>Hexapoda</taxon>
        <taxon>Insecta</taxon>
        <taxon>Pterygota</taxon>
        <taxon>Neoptera</taxon>
        <taxon>Endopterygota</taxon>
        <taxon>Hymenoptera</taxon>
        <taxon>Apocrita</taxon>
        <taxon>Ichneumonoidea</taxon>
        <taxon>Braconidae</taxon>
        <taxon>Euphorinae</taxon>
        <taxon>Microctonus</taxon>
    </lineage>
</organism>
<feature type="compositionally biased region" description="Basic and acidic residues" evidence="1">
    <location>
        <begin position="345"/>
        <end position="366"/>
    </location>
</feature>
<dbReference type="AlphaFoldDB" id="A0AA39KNG6"/>
<comment type="caution">
    <text evidence="2">The sequence shown here is derived from an EMBL/GenBank/DDBJ whole genome shotgun (WGS) entry which is preliminary data.</text>
</comment>
<protein>
    <submittedName>
        <fullName evidence="2">Uncharacterized protein</fullName>
    </submittedName>
</protein>
<feature type="compositionally biased region" description="Polar residues" evidence="1">
    <location>
        <begin position="370"/>
        <end position="379"/>
    </location>
</feature>
<evidence type="ECO:0000256" key="1">
    <source>
        <dbReference type="SAM" id="MobiDB-lite"/>
    </source>
</evidence>
<dbReference type="Proteomes" id="UP001168972">
    <property type="component" value="Unassembled WGS sequence"/>
</dbReference>
<gene>
    <name evidence="2" type="ORF">PV327_001676</name>
</gene>
<reference evidence="2" key="1">
    <citation type="journal article" date="2023" name="bioRxiv">
        <title>Scaffold-level genome assemblies of two parasitoid biocontrol wasps reveal the parthenogenesis mechanism and an associated novel virus.</title>
        <authorList>
            <person name="Inwood S."/>
            <person name="Skelly J."/>
            <person name="Guhlin J."/>
            <person name="Harrop T."/>
            <person name="Goldson S."/>
            <person name="Dearden P."/>
        </authorList>
    </citation>
    <scope>NUCLEOTIDE SEQUENCE</scope>
    <source>
        <strain evidence="2">Lincoln</strain>
        <tissue evidence="2">Whole body</tissue>
    </source>
</reference>
<keyword evidence="3" id="KW-1185">Reference proteome</keyword>
<dbReference type="EMBL" id="JAQQBR010001831">
    <property type="protein sequence ID" value="KAK0167817.1"/>
    <property type="molecule type" value="Genomic_DNA"/>
</dbReference>
<feature type="region of interest" description="Disordered" evidence="1">
    <location>
        <begin position="303"/>
        <end position="386"/>
    </location>
</feature>
<proteinExistence type="predicted"/>
<feature type="region of interest" description="Disordered" evidence="1">
    <location>
        <begin position="1"/>
        <end position="29"/>
    </location>
</feature>
<evidence type="ECO:0000313" key="2">
    <source>
        <dbReference type="EMBL" id="KAK0167817.1"/>
    </source>
</evidence>
<sequence>MLADTLNDLNESTDDSLDKENLPNDTSSSYCTSCQEELNNLNPVPLEKVTQLSSEPNNFDNLFAPAIEKITEPEAVESINETARSLSRISLEFENHQEEIINNEHPSDINLQQNLFLNTFNEDILIEILEDNTELHQVQSQKNTGKQFCDKEVQTDPQDNEVNDPWDPEFPSAEIDLQKIDATVENIAVTNSKNLKKKNKSNIQDNSNNNIKFKKITKPNYNSISSILLNRQKRLAHLSNDMYQFSSYLDGIRKALLAKEPPPVMPSPPAMTGYDSQFDFPNENRFEKLPIIIESSKTTSKSMSALVNSNSESSRLGSGSSKSSSKRTNNGENELAPKRFMHRPANKETLHSDKENKNNEKSKKSISDSTSMYSYNPLSNRLKKKS</sequence>
<evidence type="ECO:0000313" key="3">
    <source>
        <dbReference type="Proteomes" id="UP001168972"/>
    </source>
</evidence>
<accession>A0AA39KNG6</accession>